<reference evidence="3" key="1">
    <citation type="submission" date="2022-11" db="UniProtKB">
        <authorList>
            <consortium name="WormBaseParasite"/>
        </authorList>
    </citation>
    <scope>IDENTIFICATION</scope>
</reference>
<organism evidence="2 3">
    <name type="scientific">Romanomermis culicivorax</name>
    <name type="common">Nematode worm</name>
    <dbReference type="NCBI Taxonomy" id="13658"/>
    <lineage>
        <taxon>Eukaryota</taxon>
        <taxon>Metazoa</taxon>
        <taxon>Ecdysozoa</taxon>
        <taxon>Nematoda</taxon>
        <taxon>Enoplea</taxon>
        <taxon>Dorylaimia</taxon>
        <taxon>Mermithida</taxon>
        <taxon>Mermithoidea</taxon>
        <taxon>Mermithidae</taxon>
        <taxon>Romanomermis</taxon>
    </lineage>
</organism>
<dbReference type="WBParaSite" id="nRc.2.0.1.t38282-RA">
    <property type="protein sequence ID" value="nRc.2.0.1.t38282-RA"/>
    <property type="gene ID" value="nRc.2.0.1.g38282"/>
</dbReference>
<sequence length="85" mass="9096">MIYSARVAPLTPTASLSSTAASISEIPMQTGLAERFLVQFPFAAPIGPIAAKKLWKNFNKLFVSFFEIVIAIVTNAAAPSATPRQ</sequence>
<feature type="transmembrane region" description="Helical" evidence="1">
    <location>
        <begin position="61"/>
        <end position="78"/>
    </location>
</feature>
<protein>
    <submittedName>
        <fullName evidence="3">Uncharacterized protein</fullName>
    </submittedName>
</protein>
<proteinExistence type="predicted"/>
<dbReference type="AlphaFoldDB" id="A0A915KHR4"/>
<keyword evidence="1" id="KW-0812">Transmembrane</keyword>
<name>A0A915KHR4_ROMCU</name>
<evidence type="ECO:0000313" key="2">
    <source>
        <dbReference type="Proteomes" id="UP000887565"/>
    </source>
</evidence>
<accession>A0A915KHR4</accession>
<dbReference type="Proteomes" id="UP000887565">
    <property type="component" value="Unplaced"/>
</dbReference>
<keyword evidence="1" id="KW-1133">Transmembrane helix</keyword>
<evidence type="ECO:0000313" key="3">
    <source>
        <dbReference type="WBParaSite" id="nRc.2.0.1.t38282-RA"/>
    </source>
</evidence>
<keyword evidence="1" id="KW-0472">Membrane</keyword>
<keyword evidence="2" id="KW-1185">Reference proteome</keyword>
<evidence type="ECO:0000256" key="1">
    <source>
        <dbReference type="SAM" id="Phobius"/>
    </source>
</evidence>